<dbReference type="Proteomes" id="UP000887579">
    <property type="component" value="Unplaced"/>
</dbReference>
<sequence>MVDKSQVILSMLNNSNELLSEIAEKTHIPIDFNEIMYVFDTVIFETLLGLPIPAWLIPRMPEFENLFVNYIATLWGFISFKDDAFEIDLKHELAKISSGSLISEIVERLKLKIQCHQNETEKCEKIKSQKFYAYSGHDITEISLLLGLGYETFIFDKHSMPSVGSSIVLELWQNEEIKNAIITDKNQFQYYYIYARSTDADRAIVSAMAFFSGLFSKNQSSSSSEYILAPVPIHTIPASDDFLNILAFECPKKDELWKMVDKSQVILSMLNNSNELLSEIAEKTHIPIDFNEIMYVFDTVIFETLLGLPIPAWLIPRMPEFEDLFVNYIATLWGFISFKDEAFEIDLQHELAKISSGSLISEIVERLKHKIQCHQNETETMECEKIKNQKFYAYSGHDITEISLLLGLGYETFIFDKHSMPSVSSSLVLELWQNEEIENSIIKDKNQFEYYYVKIYYYQNSTIETPKYIGNLLPECQGE</sequence>
<accession>A0AC34FWA7</accession>
<organism evidence="1 2">
    <name type="scientific">Panagrolaimus sp. ES5</name>
    <dbReference type="NCBI Taxonomy" id="591445"/>
    <lineage>
        <taxon>Eukaryota</taxon>
        <taxon>Metazoa</taxon>
        <taxon>Ecdysozoa</taxon>
        <taxon>Nematoda</taxon>
        <taxon>Chromadorea</taxon>
        <taxon>Rhabditida</taxon>
        <taxon>Tylenchina</taxon>
        <taxon>Panagrolaimomorpha</taxon>
        <taxon>Panagrolaimoidea</taxon>
        <taxon>Panagrolaimidae</taxon>
        <taxon>Panagrolaimus</taxon>
    </lineage>
</organism>
<evidence type="ECO:0000313" key="1">
    <source>
        <dbReference type="Proteomes" id="UP000887579"/>
    </source>
</evidence>
<protein>
    <submittedName>
        <fullName evidence="2">Uncharacterized protein</fullName>
    </submittedName>
</protein>
<reference evidence="2" key="1">
    <citation type="submission" date="2022-11" db="UniProtKB">
        <authorList>
            <consortium name="WormBaseParasite"/>
        </authorList>
    </citation>
    <scope>IDENTIFICATION</scope>
</reference>
<evidence type="ECO:0000313" key="2">
    <source>
        <dbReference type="WBParaSite" id="ES5_v2.g21674.t1"/>
    </source>
</evidence>
<proteinExistence type="predicted"/>
<dbReference type="WBParaSite" id="ES5_v2.g21674.t1">
    <property type="protein sequence ID" value="ES5_v2.g21674.t1"/>
    <property type="gene ID" value="ES5_v2.g21674"/>
</dbReference>
<name>A0AC34FWA7_9BILA</name>